<protein>
    <submittedName>
        <fullName evidence="2">DUF4381 domain-containing protein</fullName>
    </submittedName>
</protein>
<keyword evidence="3" id="KW-1185">Reference proteome</keyword>
<feature type="transmembrane region" description="Helical" evidence="1">
    <location>
        <begin position="35"/>
        <end position="55"/>
    </location>
</feature>
<reference evidence="2 3" key="1">
    <citation type="journal article" date="2013" name="Antonie Van Leeuwenhoek">
        <title>Echinimonas agarilytica gen. nov., sp. nov., a new gammaproteobacterium isolated from the sea urchin Strongylocentrotus intermedius.</title>
        <authorList>
            <person name="Nedashkovskaya O.I."/>
            <person name="Stenkova A.M."/>
            <person name="Zhukova N.V."/>
            <person name="Van Trappen S."/>
            <person name="Lee J.S."/>
            <person name="Kim S.B."/>
        </authorList>
    </citation>
    <scope>NUCLEOTIDE SEQUENCE [LARGE SCALE GENOMIC DNA]</scope>
    <source>
        <strain evidence="2 3">KMM 6351</strain>
    </source>
</reference>
<evidence type="ECO:0000313" key="2">
    <source>
        <dbReference type="EMBL" id="MCM2679222.1"/>
    </source>
</evidence>
<dbReference type="InterPro" id="IPR025489">
    <property type="entry name" value="DUF4381"/>
</dbReference>
<dbReference type="RefSeq" id="WP_251260580.1">
    <property type="nucleotide sequence ID" value="NZ_JAMQGP010000002.1"/>
</dbReference>
<proteinExistence type="predicted"/>
<dbReference type="Pfam" id="PF14316">
    <property type="entry name" value="DUF4381"/>
    <property type="match status" value="1"/>
</dbReference>
<comment type="caution">
    <text evidence="2">The sequence shown here is derived from an EMBL/GenBank/DDBJ whole genome shotgun (WGS) entry which is preliminary data.</text>
</comment>
<gene>
    <name evidence="2" type="ORF">NAF29_05965</name>
</gene>
<dbReference type="Proteomes" id="UP001165393">
    <property type="component" value="Unassembled WGS sequence"/>
</dbReference>
<evidence type="ECO:0000256" key="1">
    <source>
        <dbReference type="SAM" id="Phobius"/>
    </source>
</evidence>
<keyword evidence="1" id="KW-1133">Transmembrane helix</keyword>
<dbReference type="EMBL" id="JAMQGP010000002">
    <property type="protein sequence ID" value="MCM2679222.1"/>
    <property type="molecule type" value="Genomic_DNA"/>
</dbReference>
<evidence type="ECO:0000313" key="3">
    <source>
        <dbReference type="Proteomes" id="UP001165393"/>
    </source>
</evidence>
<keyword evidence="1" id="KW-0472">Membrane</keyword>
<sequence>MSFYNLFLTVATQQQLPIADIHLPRLSGWFPLAPGWWAVLAVLVSCIAVVVTRYIKQKKHREYAQQASQEIRSWPRSKVNPESINEVLKVVALRYSQAPHVASLSGQAWQQWLSAHTDTQAKAHVLPMIEQLKSYQYSGKSMTPEHAEALQKGASSWVAQSWKITKKEAKS</sequence>
<name>A0AA42B6X0_9GAMM</name>
<accession>A0AA42B6X0</accession>
<keyword evidence="1" id="KW-0812">Transmembrane</keyword>
<dbReference type="AlphaFoldDB" id="A0AA42B6X0"/>
<organism evidence="2 3">
    <name type="scientific">Echinimonas agarilytica</name>
    <dbReference type="NCBI Taxonomy" id="1215918"/>
    <lineage>
        <taxon>Bacteria</taxon>
        <taxon>Pseudomonadati</taxon>
        <taxon>Pseudomonadota</taxon>
        <taxon>Gammaproteobacteria</taxon>
        <taxon>Alteromonadales</taxon>
        <taxon>Echinimonadaceae</taxon>
        <taxon>Echinimonas</taxon>
    </lineage>
</organism>